<dbReference type="PANTHER" id="PTHR18879:SF20">
    <property type="entry name" value="CENTROSOMAL PROTEIN OF 290 KDA"/>
    <property type="match status" value="1"/>
</dbReference>
<dbReference type="AlphaFoldDB" id="A0A4W5RCV5"/>
<dbReference type="InterPro" id="IPR026201">
    <property type="entry name" value="Cep290"/>
</dbReference>
<reference evidence="11" key="1">
    <citation type="submission" date="2018-06" db="EMBL/GenBank/DDBJ databases">
        <title>Genome assembly of Danube salmon.</title>
        <authorList>
            <person name="Macqueen D.J."/>
            <person name="Gundappa M.K."/>
        </authorList>
    </citation>
    <scope>NUCLEOTIDE SEQUENCE [LARGE SCALE GENOMIC DNA]</scope>
</reference>
<keyword evidence="5 8" id="KW-0175">Coiled coil</keyword>
<feature type="compositionally biased region" description="Basic and acidic residues" evidence="9">
    <location>
        <begin position="271"/>
        <end position="280"/>
    </location>
</feature>
<reference evidence="10" key="2">
    <citation type="submission" date="2025-08" db="UniProtKB">
        <authorList>
            <consortium name="Ensembl"/>
        </authorList>
    </citation>
    <scope>IDENTIFICATION</scope>
</reference>
<proteinExistence type="predicted"/>
<dbReference type="GO" id="GO:1905349">
    <property type="term" value="P:ciliary transition zone assembly"/>
    <property type="evidence" value="ECO:0007669"/>
    <property type="project" value="TreeGrafter"/>
</dbReference>
<evidence type="ECO:0000313" key="11">
    <source>
        <dbReference type="Proteomes" id="UP000314982"/>
    </source>
</evidence>
<organism evidence="10 11">
    <name type="scientific">Hucho hucho</name>
    <name type="common">huchen</name>
    <dbReference type="NCBI Taxonomy" id="62062"/>
    <lineage>
        <taxon>Eukaryota</taxon>
        <taxon>Metazoa</taxon>
        <taxon>Chordata</taxon>
        <taxon>Craniata</taxon>
        <taxon>Vertebrata</taxon>
        <taxon>Euteleostomi</taxon>
        <taxon>Actinopterygii</taxon>
        <taxon>Neopterygii</taxon>
        <taxon>Teleostei</taxon>
        <taxon>Protacanthopterygii</taxon>
        <taxon>Salmoniformes</taxon>
        <taxon>Salmonidae</taxon>
        <taxon>Salmoninae</taxon>
        <taxon>Hucho</taxon>
    </lineage>
</organism>
<evidence type="ECO:0000256" key="2">
    <source>
        <dbReference type="ARBA" id="ARBA00004300"/>
    </source>
</evidence>
<dbReference type="GO" id="GO:0035869">
    <property type="term" value="C:ciliary transition zone"/>
    <property type="evidence" value="ECO:0007669"/>
    <property type="project" value="TreeGrafter"/>
</dbReference>
<dbReference type="GO" id="GO:0001822">
    <property type="term" value="P:kidney development"/>
    <property type="evidence" value="ECO:0007669"/>
    <property type="project" value="TreeGrafter"/>
</dbReference>
<feature type="region of interest" description="Disordered" evidence="9">
    <location>
        <begin position="250"/>
        <end position="280"/>
    </location>
</feature>
<keyword evidence="7" id="KW-0966">Cell projection</keyword>
<dbReference type="GO" id="GO:0034451">
    <property type="term" value="C:centriolar satellite"/>
    <property type="evidence" value="ECO:0007669"/>
    <property type="project" value="TreeGrafter"/>
</dbReference>
<dbReference type="GeneTree" id="ENSGT00730000111039"/>
<feature type="coiled-coil region" evidence="8">
    <location>
        <begin position="82"/>
        <end position="125"/>
    </location>
</feature>
<feature type="region of interest" description="Disordered" evidence="9">
    <location>
        <begin position="211"/>
        <end position="231"/>
    </location>
</feature>
<keyword evidence="11" id="KW-1185">Reference proteome</keyword>
<accession>A0A4W5RCV5</accession>
<reference evidence="10" key="3">
    <citation type="submission" date="2025-09" db="UniProtKB">
        <authorList>
            <consortium name="Ensembl"/>
        </authorList>
    </citation>
    <scope>IDENTIFICATION</scope>
</reference>
<dbReference type="Ensembl" id="ENSHHUT00000084757.1">
    <property type="protein sequence ID" value="ENSHHUP00000082159.1"/>
    <property type="gene ID" value="ENSHHUG00000047737.1"/>
</dbReference>
<dbReference type="STRING" id="62062.ENSHHUP00000082159"/>
<dbReference type="PANTHER" id="PTHR18879">
    <property type="entry name" value="CENTROSOMAL PROTEIN OF 290 KDA"/>
    <property type="match status" value="1"/>
</dbReference>
<keyword evidence="6" id="KW-0206">Cytoskeleton</keyword>
<evidence type="ECO:0000256" key="4">
    <source>
        <dbReference type="ARBA" id="ARBA00022794"/>
    </source>
</evidence>
<dbReference type="GO" id="GO:0097711">
    <property type="term" value="P:ciliary basal body-plasma membrane docking"/>
    <property type="evidence" value="ECO:0007669"/>
    <property type="project" value="TreeGrafter"/>
</dbReference>
<keyword evidence="3" id="KW-0963">Cytoplasm</keyword>
<evidence type="ECO:0000256" key="6">
    <source>
        <dbReference type="ARBA" id="ARBA00023212"/>
    </source>
</evidence>
<protein>
    <submittedName>
        <fullName evidence="10">Uncharacterized protein</fullName>
    </submittedName>
</protein>
<evidence type="ECO:0000313" key="10">
    <source>
        <dbReference type="Ensembl" id="ENSHHUP00000082159.1"/>
    </source>
</evidence>
<evidence type="ECO:0000256" key="3">
    <source>
        <dbReference type="ARBA" id="ARBA00022490"/>
    </source>
</evidence>
<dbReference type="Proteomes" id="UP000314982">
    <property type="component" value="Unassembled WGS sequence"/>
</dbReference>
<evidence type="ECO:0000256" key="5">
    <source>
        <dbReference type="ARBA" id="ARBA00023054"/>
    </source>
</evidence>
<evidence type="ECO:0000256" key="1">
    <source>
        <dbReference type="ARBA" id="ARBA00004120"/>
    </source>
</evidence>
<evidence type="ECO:0000256" key="9">
    <source>
        <dbReference type="SAM" id="MobiDB-lite"/>
    </source>
</evidence>
<evidence type="ECO:0000256" key="7">
    <source>
        <dbReference type="ARBA" id="ARBA00023273"/>
    </source>
</evidence>
<dbReference type="GO" id="GO:0043010">
    <property type="term" value="P:camera-type eye development"/>
    <property type="evidence" value="ECO:0007669"/>
    <property type="project" value="TreeGrafter"/>
</dbReference>
<evidence type="ECO:0000256" key="8">
    <source>
        <dbReference type="SAM" id="Coils"/>
    </source>
</evidence>
<dbReference type="GO" id="GO:1905515">
    <property type="term" value="P:non-motile cilium assembly"/>
    <property type="evidence" value="ECO:0007669"/>
    <property type="project" value="TreeGrafter"/>
</dbReference>
<keyword evidence="4" id="KW-0970">Cilium biogenesis/degradation</keyword>
<sequence length="280" mass="32142">YGYWNIAIISEAVFLFALPVQKLKEKVSALWKAEQNVLWDINELRLWLPAAADGERLLADLAKYQQDQAESQPALKVAHQTINNLQGRLDHKEEVLKKYQNLSTRARQEDITRRHEEEVRTLNQKLDLHTDTSLDRFKQTALELMKKPTITVLTSKHVVRLAEMEQTVVEQDSSLSSLTDRLKGLTKELDRQRNFTAMQAKAHASEKAKLEEHHAAQAKALSGEAEEQRAQLGQMEKELHYLRTELEAQKVRSTQQYHEEPGGETQITAQPERETTEGSE</sequence>
<name>A0A4W5RCV5_9TELE</name>
<comment type="subcellular location">
    <subcellularLocation>
        <location evidence="1">Cytoplasm</location>
        <location evidence="1">Cytoskeleton</location>
        <location evidence="1">Cilium basal body</location>
    </subcellularLocation>
    <subcellularLocation>
        <location evidence="2">Cytoplasm</location>
        <location evidence="2">Cytoskeleton</location>
        <location evidence="2">Microtubule organizing center</location>
        <location evidence="2">Centrosome</location>
    </subcellularLocation>
</comment>